<dbReference type="EMBL" id="KN394499">
    <property type="protein sequence ID" value="KHG10736.1"/>
    <property type="molecule type" value="Genomic_DNA"/>
</dbReference>
<keyword evidence="2" id="KW-1185">Reference proteome</keyword>
<evidence type="ECO:0000313" key="1">
    <source>
        <dbReference type="EMBL" id="KHG10736.1"/>
    </source>
</evidence>
<proteinExistence type="predicted"/>
<evidence type="ECO:0000313" key="2">
    <source>
        <dbReference type="Proteomes" id="UP000032142"/>
    </source>
</evidence>
<dbReference type="PROSITE" id="PS51257">
    <property type="entry name" value="PROKAR_LIPOPROTEIN"/>
    <property type="match status" value="1"/>
</dbReference>
<dbReference type="Proteomes" id="UP000032142">
    <property type="component" value="Unassembled WGS sequence"/>
</dbReference>
<gene>
    <name evidence="1" type="ORF">F383_16123</name>
</gene>
<reference evidence="2" key="1">
    <citation type="submission" date="2014-09" db="EMBL/GenBank/DDBJ databases">
        <authorList>
            <person name="Mudge J."/>
            <person name="Ramaraj T."/>
            <person name="Lindquist I.E."/>
            <person name="Bharti A.K."/>
            <person name="Sundararajan A."/>
            <person name="Cameron C.T."/>
            <person name="Woodward J.E."/>
            <person name="May G.D."/>
            <person name="Brubaker C."/>
            <person name="Broadhvest J."/>
            <person name="Wilkins T.A."/>
        </authorList>
    </citation>
    <scope>NUCLEOTIDE SEQUENCE</scope>
    <source>
        <strain evidence="2">cv. AKA8401</strain>
    </source>
</reference>
<sequence length="114" mass="12487">MEGRLHRLTPLAKAATLVSIGSSITSIGTQLGSACIAKKTRPLRYPKIVHVAAVWFNKGFRRGFPILQPEVSIGKSLNIRRRAPPLLEFLCFSPGVGWSKDSIVGLSIGKYRLD</sequence>
<protein>
    <submittedName>
        <fullName evidence="1">Uncharacterized protein</fullName>
    </submittedName>
</protein>
<accession>A0A0B0NI39</accession>
<dbReference type="AlphaFoldDB" id="A0A0B0NI39"/>
<name>A0A0B0NI39_GOSAR</name>
<organism evidence="1 2">
    <name type="scientific">Gossypium arboreum</name>
    <name type="common">Tree cotton</name>
    <name type="synonym">Gossypium nanking</name>
    <dbReference type="NCBI Taxonomy" id="29729"/>
    <lineage>
        <taxon>Eukaryota</taxon>
        <taxon>Viridiplantae</taxon>
        <taxon>Streptophyta</taxon>
        <taxon>Embryophyta</taxon>
        <taxon>Tracheophyta</taxon>
        <taxon>Spermatophyta</taxon>
        <taxon>Magnoliopsida</taxon>
        <taxon>eudicotyledons</taxon>
        <taxon>Gunneridae</taxon>
        <taxon>Pentapetalae</taxon>
        <taxon>rosids</taxon>
        <taxon>malvids</taxon>
        <taxon>Malvales</taxon>
        <taxon>Malvaceae</taxon>
        <taxon>Malvoideae</taxon>
        <taxon>Gossypium</taxon>
    </lineage>
</organism>